<protein>
    <submittedName>
        <fullName evidence="4">Two component transcriptional regulator, LytTR family</fullName>
    </submittedName>
</protein>
<gene>
    <name evidence="4" type="ORF">SAMN05444277_11853</name>
</gene>
<dbReference type="AlphaFoldDB" id="A0A1I5ZAI5"/>
<name>A0A1I5ZAI5_9BACT</name>
<evidence type="ECO:0000256" key="1">
    <source>
        <dbReference type="PROSITE-ProRule" id="PRU00169"/>
    </source>
</evidence>
<dbReference type="Proteomes" id="UP000199031">
    <property type="component" value="Unassembled WGS sequence"/>
</dbReference>
<evidence type="ECO:0000313" key="4">
    <source>
        <dbReference type="EMBL" id="SFQ53516.1"/>
    </source>
</evidence>
<dbReference type="SMART" id="SM00850">
    <property type="entry name" value="LytTR"/>
    <property type="match status" value="1"/>
</dbReference>
<dbReference type="PROSITE" id="PS50110">
    <property type="entry name" value="RESPONSE_REGULATORY"/>
    <property type="match status" value="1"/>
</dbReference>
<feature type="domain" description="HTH LytTR-type" evidence="3">
    <location>
        <begin position="142"/>
        <end position="250"/>
    </location>
</feature>
<keyword evidence="5" id="KW-1185">Reference proteome</keyword>
<keyword evidence="1" id="KW-0597">Phosphoprotein</keyword>
<accession>A0A1I5ZAI5</accession>
<dbReference type="Pfam" id="PF00072">
    <property type="entry name" value="Response_reg"/>
    <property type="match status" value="1"/>
</dbReference>
<dbReference type="InterPro" id="IPR007492">
    <property type="entry name" value="LytTR_DNA-bd_dom"/>
</dbReference>
<dbReference type="InterPro" id="IPR046947">
    <property type="entry name" value="LytR-like"/>
</dbReference>
<dbReference type="Gene3D" id="3.40.50.2300">
    <property type="match status" value="1"/>
</dbReference>
<evidence type="ECO:0000259" key="2">
    <source>
        <dbReference type="PROSITE" id="PS50110"/>
    </source>
</evidence>
<organism evidence="4 5">
    <name type="scientific">Parafilimonas terrae</name>
    <dbReference type="NCBI Taxonomy" id="1465490"/>
    <lineage>
        <taxon>Bacteria</taxon>
        <taxon>Pseudomonadati</taxon>
        <taxon>Bacteroidota</taxon>
        <taxon>Chitinophagia</taxon>
        <taxon>Chitinophagales</taxon>
        <taxon>Chitinophagaceae</taxon>
        <taxon>Parafilimonas</taxon>
    </lineage>
</organism>
<dbReference type="PROSITE" id="PS50930">
    <property type="entry name" value="HTH_LYTTR"/>
    <property type="match status" value="1"/>
</dbReference>
<dbReference type="STRING" id="1465490.SAMN05444277_11853"/>
<dbReference type="SUPFAM" id="SSF52172">
    <property type="entry name" value="CheY-like"/>
    <property type="match status" value="1"/>
</dbReference>
<feature type="modified residue" description="4-aspartylphosphate" evidence="1">
    <location>
        <position position="55"/>
    </location>
</feature>
<reference evidence="4 5" key="1">
    <citation type="submission" date="2016-10" db="EMBL/GenBank/DDBJ databases">
        <authorList>
            <person name="de Groot N.N."/>
        </authorList>
    </citation>
    <scope>NUCLEOTIDE SEQUENCE [LARGE SCALE GENOMIC DNA]</scope>
    <source>
        <strain evidence="4 5">DSM 28286</strain>
    </source>
</reference>
<feature type="domain" description="Response regulatory" evidence="2">
    <location>
        <begin position="2"/>
        <end position="115"/>
    </location>
</feature>
<sequence length="251" mass="28813">MKVFIAEDELPALENLKMCLNSVGNNIEIAGTAGSVMQSLQWLNTHPLPDLILMDIHLSDGLSFHIFKEGQVNCPIIFTTAYDKYMIEAFEYNCIDYLLKPVDAGRLSVALNKYKNLQQHFINNYTSIIDYLQNSKKNKSRIIVKKGTEFLSLKLDDILYFFTEHKLVFAVDKDNRKFLCETGSLADVEAMLDETKFFRANRKYIVNADYITKFKSIDKSKINVELALPLNEEIIVSQENAASFKKWISEV</sequence>
<dbReference type="EMBL" id="FOXQ01000018">
    <property type="protein sequence ID" value="SFQ53516.1"/>
    <property type="molecule type" value="Genomic_DNA"/>
</dbReference>
<dbReference type="PANTHER" id="PTHR37299">
    <property type="entry name" value="TRANSCRIPTIONAL REGULATOR-RELATED"/>
    <property type="match status" value="1"/>
</dbReference>
<dbReference type="SMART" id="SM00448">
    <property type="entry name" value="REC"/>
    <property type="match status" value="1"/>
</dbReference>
<evidence type="ECO:0000259" key="3">
    <source>
        <dbReference type="PROSITE" id="PS50930"/>
    </source>
</evidence>
<evidence type="ECO:0000313" key="5">
    <source>
        <dbReference type="Proteomes" id="UP000199031"/>
    </source>
</evidence>
<dbReference type="GO" id="GO:0000156">
    <property type="term" value="F:phosphorelay response regulator activity"/>
    <property type="evidence" value="ECO:0007669"/>
    <property type="project" value="InterPro"/>
</dbReference>
<dbReference type="InterPro" id="IPR001789">
    <property type="entry name" value="Sig_transdc_resp-reg_receiver"/>
</dbReference>
<dbReference type="PANTHER" id="PTHR37299:SF1">
    <property type="entry name" value="STAGE 0 SPORULATION PROTEIN A HOMOLOG"/>
    <property type="match status" value="1"/>
</dbReference>
<dbReference type="Pfam" id="PF04397">
    <property type="entry name" value="LytTR"/>
    <property type="match status" value="1"/>
</dbReference>
<proteinExistence type="predicted"/>
<dbReference type="Gene3D" id="2.40.50.1020">
    <property type="entry name" value="LytTr DNA-binding domain"/>
    <property type="match status" value="1"/>
</dbReference>
<dbReference type="OrthoDB" id="2168082at2"/>
<dbReference type="InterPro" id="IPR011006">
    <property type="entry name" value="CheY-like_superfamily"/>
</dbReference>
<dbReference type="RefSeq" id="WP_090662977.1">
    <property type="nucleotide sequence ID" value="NZ_FOXQ01000018.1"/>
</dbReference>
<dbReference type="GO" id="GO:0003677">
    <property type="term" value="F:DNA binding"/>
    <property type="evidence" value="ECO:0007669"/>
    <property type="project" value="InterPro"/>
</dbReference>